<proteinExistence type="predicted"/>
<dbReference type="InterPro" id="IPR002826">
    <property type="entry name" value="MptE-like"/>
</dbReference>
<dbReference type="Proteomes" id="UP000515561">
    <property type="component" value="Chromosome"/>
</dbReference>
<evidence type="ECO:0000313" key="2">
    <source>
        <dbReference type="Proteomes" id="UP000515561"/>
    </source>
</evidence>
<gene>
    <name evidence="1" type="ORF">acsn021_05130</name>
</gene>
<dbReference type="KEGG" id="acel:acsn021_05130"/>
<dbReference type="EMBL" id="AP023367">
    <property type="protein sequence ID" value="BCJ92944.1"/>
    <property type="molecule type" value="Genomic_DNA"/>
</dbReference>
<protein>
    <submittedName>
        <fullName evidence="1">Uncharacterized protein</fullName>
    </submittedName>
</protein>
<organism evidence="1 2">
    <name type="scientific">Anaerocolumna cellulosilytica</name>
    <dbReference type="NCBI Taxonomy" id="433286"/>
    <lineage>
        <taxon>Bacteria</taxon>
        <taxon>Bacillati</taxon>
        <taxon>Bacillota</taxon>
        <taxon>Clostridia</taxon>
        <taxon>Lachnospirales</taxon>
        <taxon>Lachnospiraceae</taxon>
        <taxon>Anaerocolumna</taxon>
    </lineage>
</organism>
<dbReference type="RefSeq" id="WP_184092636.1">
    <property type="nucleotide sequence ID" value="NZ_AP023367.1"/>
</dbReference>
<keyword evidence="2" id="KW-1185">Reference proteome</keyword>
<dbReference type="AlphaFoldDB" id="A0A6S6QQS5"/>
<name>A0A6S6QQS5_9FIRM</name>
<dbReference type="PANTHER" id="PTHR41786:SF1">
    <property type="entry name" value="6-HYDROXYMETHYLPTERIN DIPHOSPHOKINASE MPTE-LIKE DOMAIN-CONTAINING PROTEIN"/>
    <property type="match status" value="1"/>
</dbReference>
<sequence length="607" mass="69869">MSYLKRNLETLQACKEKLHTAIKDKLQLIDEDINFNLLETKEDYKTIVVEKDGYEYRLNSLYKPVEEANIWAESLDLKDIRKVFLMFGFGHGLYIQKLLKKLNKDDKLVVYEPSCAIFQYVLTNFNLEKILSDERVRVVVKDINDIDLKINLESNVNWENVFSQRINCLPQYNIMYFNDYTAFLTKIKHNNDRVIMMRNTEARFGKIVVENTFTNLKYIKQCNILDDYIDVFDSNLPAIIVAAGPSLKKNVEFLKDAKNKAVIFAVDRALEYLYDQNIIPDYAVTVDPLKLESCFAPSYEVDIPLFAELHSNAKILAQHKGKKIFYNAFDYINYYMKDLNKCILNKLNIGTSVATAAFSICVNMKFKRIILVGQDLSYGEDGTASHIDANIDMGIQYNLISVEGYNGNMVMTRNDWFDFLKWFEAMIEVTPNIEVINATEGGAMIKGARNMLLKDVIQKYCLKEVDCKQISENMRPAYSEEEMGLFIEYLKNSQLDLVMIKQMAQEACDICDTLLTTPDYEDADKNDLCKRLTQINEDVTSSPVYGLLDSYITEATSDVMGEINTVKEDEPDDIKSIFEKSKLIYGQIVIATDEIANISKNNNLLYN</sequence>
<dbReference type="PANTHER" id="PTHR41786">
    <property type="entry name" value="MOTILITY ACCESSORY FACTOR MAF"/>
    <property type="match status" value="1"/>
</dbReference>
<reference evidence="1 2" key="1">
    <citation type="journal article" date="2016" name="Int. J. Syst. Evol. Microbiol.">
        <title>Descriptions of Anaerotaenia torta gen. nov., sp. nov. and Anaerocolumna cellulosilytica gen. nov., sp. nov. isolated from a methanogenic reactor of cattle waste.</title>
        <authorList>
            <person name="Uek A."/>
            <person name="Ohtaki Y."/>
            <person name="Kaku N."/>
            <person name="Ueki K."/>
        </authorList>
    </citation>
    <scope>NUCLEOTIDE SEQUENCE [LARGE SCALE GENOMIC DNA]</scope>
    <source>
        <strain evidence="1 2">SN021</strain>
    </source>
</reference>
<dbReference type="Pfam" id="PF01973">
    <property type="entry name" value="MptE-like"/>
    <property type="match status" value="1"/>
</dbReference>
<accession>A0A6S6QQS5</accession>
<evidence type="ECO:0000313" key="1">
    <source>
        <dbReference type="EMBL" id="BCJ92944.1"/>
    </source>
</evidence>